<protein>
    <recommendedName>
        <fullName evidence="4">Retrotransposon gag domain-containing protein</fullName>
    </recommendedName>
</protein>
<evidence type="ECO:0008006" key="4">
    <source>
        <dbReference type="Google" id="ProtNLM"/>
    </source>
</evidence>
<feature type="region of interest" description="Disordered" evidence="1">
    <location>
        <begin position="191"/>
        <end position="262"/>
    </location>
</feature>
<name>A0A371HHS7_MUCPR</name>
<dbReference type="AlphaFoldDB" id="A0A371HHS7"/>
<reference evidence="2" key="1">
    <citation type="submission" date="2018-05" db="EMBL/GenBank/DDBJ databases">
        <title>Draft genome of Mucuna pruriens seed.</title>
        <authorList>
            <person name="Nnadi N.E."/>
            <person name="Vos R."/>
            <person name="Hasami M.H."/>
            <person name="Devisetty U.K."/>
            <person name="Aguiy J.C."/>
        </authorList>
    </citation>
    <scope>NUCLEOTIDE SEQUENCE [LARGE SCALE GENOMIC DNA]</scope>
    <source>
        <strain evidence="2">JCA_2017</strain>
    </source>
</reference>
<evidence type="ECO:0000313" key="3">
    <source>
        <dbReference type="Proteomes" id="UP000257109"/>
    </source>
</evidence>
<keyword evidence="3" id="KW-1185">Reference proteome</keyword>
<dbReference type="EMBL" id="QJKJ01002552">
    <property type="protein sequence ID" value="RDY02361.1"/>
    <property type="molecule type" value="Genomic_DNA"/>
</dbReference>
<organism evidence="2 3">
    <name type="scientific">Mucuna pruriens</name>
    <name type="common">Velvet bean</name>
    <name type="synonym">Dolichos pruriens</name>
    <dbReference type="NCBI Taxonomy" id="157652"/>
    <lineage>
        <taxon>Eukaryota</taxon>
        <taxon>Viridiplantae</taxon>
        <taxon>Streptophyta</taxon>
        <taxon>Embryophyta</taxon>
        <taxon>Tracheophyta</taxon>
        <taxon>Spermatophyta</taxon>
        <taxon>Magnoliopsida</taxon>
        <taxon>eudicotyledons</taxon>
        <taxon>Gunneridae</taxon>
        <taxon>Pentapetalae</taxon>
        <taxon>rosids</taxon>
        <taxon>fabids</taxon>
        <taxon>Fabales</taxon>
        <taxon>Fabaceae</taxon>
        <taxon>Papilionoideae</taxon>
        <taxon>50 kb inversion clade</taxon>
        <taxon>NPAAA clade</taxon>
        <taxon>indigoferoid/millettioid clade</taxon>
        <taxon>Phaseoleae</taxon>
        <taxon>Mucuna</taxon>
    </lineage>
</organism>
<sequence>MQKDEAEWRRGTKERMVVLETFMNWENFKTIFLEKYFPYNARCQKESSSYNSNRETHWLVNMWSSLKIWLSFLSTFKITLMKNGRPTIAQGQPRSFFSRTLCFQYSLRKSKLQERKDYLSYPQPPSTLIAENQGIWRLLKPIKGLKTKRRGEKILGAKIERRKRGEFLSGDSEKKSTKILRRIEGKTEALRKEREVEANDSTKEAAPRYQAETEERKEVLGRSQKTADSSDISPFALLPVLGLNPSRSPNRERNSPTSKRKPIQSILSSHCFCQAKYTPTLLARVRKPPREPLVLTTTIVIISVATTVPPKPSTERPSLYRRHVVTHRPKPTPPSAESVSVLIRLSWYKPALLWPETLLAKTM</sequence>
<dbReference type="Proteomes" id="UP000257109">
    <property type="component" value="Unassembled WGS sequence"/>
</dbReference>
<comment type="caution">
    <text evidence="2">The sequence shown here is derived from an EMBL/GenBank/DDBJ whole genome shotgun (WGS) entry which is preliminary data.</text>
</comment>
<accession>A0A371HHS7</accession>
<evidence type="ECO:0000313" key="2">
    <source>
        <dbReference type="EMBL" id="RDY02361.1"/>
    </source>
</evidence>
<evidence type="ECO:0000256" key="1">
    <source>
        <dbReference type="SAM" id="MobiDB-lite"/>
    </source>
</evidence>
<feature type="non-terminal residue" evidence="2">
    <location>
        <position position="1"/>
    </location>
</feature>
<gene>
    <name evidence="2" type="ORF">CR513_14197</name>
</gene>
<feature type="compositionally biased region" description="Basic and acidic residues" evidence="1">
    <location>
        <begin position="191"/>
        <end position="220"/>
    </location>
</feature>
<proteinExistence type="predicted"/>
<feature type="compositionally biased region" description="Polar residues" evidence="1">
    <location>
        <begin position="223"/>
        <end position="232"/>
    </location>
</feature>